<evidence type="ECO:0008006" key="4">
    <source>
        <dbReference type="Google" id="ProtNLM"/>
    </source>
</evidence>
<dbReference type="Pfam" id="PF03780">
    <property type="entry name" value="Asp23"/>
    <property type="match status" value="1"/>
</dbReference>
<comment type="similarity">
    <text evidence="1">Belongs to the asp23 family.</text>
</comment>
<dbReference type="Proteomes" id="UP000829494">
    <property type="component" value="Chromosome"/>
</dbReference>
<name>A0ABY3YSZ3_STRRM</name>
<proteinExistence type="inferred from homology"/>
<accession>A0ABY3YSZ3</accession>
<dbReference type="EMBL" id="CP094298">
    <property type="protein sequence ID" value="UNZ01057.1"/>
    <property type="molecule type" value="Genomic_DNA"/>
</dbReference>
<dbReference type="RefSeq" id="WP_050505928.1">
    <property type="nucleotide sequence ID" value="NZ_CP043497.1"/>
</dbReference>
<reference evidence="2 3" key="1">
    <citation type="submission" date="2022-03" db="EMBL/GenBank/DDBJ databases">
        <title>Complete genome of Streptomyces rimosus ssp. rimosus R7 (=ATCC 10970).</title>
        <authorList>
            <person name="Beganovic S."/>
            <person name="Ruckert C."/>
            <person name="Busche T."/>
            <person name="Kalinowski J."/>
            <person name="Wittmann C."/>
        </authorList>
    </citation>
    <scope>NUCLEOTIDE SEQUENCE [LARGE SCALE GENOMIC DNA]</scope>
    <source>
        <strain evidence="2 3">R7</strain>
    </source>
</reference>
<gene>
    <name evidence="2" type="ORF">SRIMR7_02790</name>
</gene>
<evidence type="ECO:0000313" key="3">
    <source>
        <dbReference type="Proteomes" id="UP000829494"/>
    </source>
</evidence>
<protein>
    <recommendedName>
        <fullName evidence="4">Asp23/Gls24 family envelope stress response protein</fullName>
    </recommendedName>
</protein>
<dbReference type="InterPro" id="IPR005531">
    <property type="entry name" value="Asp23"/>
</dbReference>
<keyword evidence="3" id="KW-1185">Reference proteome</keyword>
<organism evidence="2 3">
    <name type="scientific">Streptomyces rimosus subsp. rimosus</name>
    <dbReference type="NCBI Taxonomy" id="132474"/>
    <lineage>
        <taxon>Bacteria</taxon>
        <taxon>Bacillati</taxon>
        <taxon>Actinomycetota</taxon>
        <taxon>Actinomycetes</taxon>
        <taxon>Kitasatosporales</taxon>
        <taxon>Streptomycetaceae</taxon>
        <taxon>Streptomyces</taxon>
    </lineage>
</organism>
<evidence type="ECO:0000313" key="2">
    <source>
        <dbReference type="EMBL" id="UNZ01057.1"/>
    </source>
</evidence>
<sequence>MDRAVVVEYGMSTPVIAAELRDHVSTATGERTGLEVVEVDIAVNDVHLREGSMVERIEGRAR</sequence>
<evidence type="ECO:0000256" key="1">
    <source>
        <dbReference type="ARBA" id="ARBA00005721"/>
    </source>
</evidence>